<dbReference type="NCBIfam" id="TIGR02532">
    <property type="entry name" value="IV_pilin_GFxxxE"/>
    <property type="match status" value="1"/>
</dbReference>
<dbReference type="KEGG" id="tsy:THSYN_19525"/>
<evidence type="ECO:0000256" key="5">
    <source>
        <dbReference type="ARBA" id="ARBA00022519"/>
    </source>
</evidence>
<evidence type="ECO:0000256" key="4">
    <source>
        <dbReference type="ARBA" id="ARBA00022481"/>
    </source>
</evidence>
<dbReference type="GO" id="GO:0005886">
    <property type="term" value="C:plasma membrane"/>
    <property type="evidence" value="ECO:0007669"/>
    <property type="project" value="UniProtKB-SubCell"/>
</dbReference>
<feature type="domain" description="General secretion pathway GspH" evidence="12">
    <location>
        <begin position="43"/>
        <end position="160"/>
    </location>
</feature>
<keyword evidence="7 11" id="KW-1133">Transmembrane helix</keyword>
<dbReference type="RefSeq" id="WP_100922502.1">
    <property type="nucleotide sequence ID" value="NZ_CP020370.1"/>
</dbReference>
<keyword evidence="5" id="KW-0997">Cell inner membrane</keyword>
<evidence type="ECO:0000256" key="3">
    <source>
        <dbReference type="ARBA" id="ARBA00022475"/>
    </source>
</evidence>
<evidence type="ECO:0000256" key="2">
    <source>
        <dbReference type="ARBA" id="ARBA00021549"/>
    </source>
</evidence>
<dbReference type="InterPro" id="IPR045584">
    <property type="entry name" value="Pilin-like"/>
</dbReference>
<dbReference type="InterPro" id="IPR012902">
    <property type="entry name" value="N_methyl_site"/>
</dbReference>
<reference evidence="13 14" key="1">
    <citation type="submission" date="2017-03" db="EMBL/GenBank/DDBJ databases">
        <title>Complete genome sequence of Candidatus 'Thiodictyon syntrophicum' sp. nov. strain Cad16T, a photolithoautotroph purple sulfur bacterium isolated from an alpine meromictic lake.</title>
        <authorList>
            <person name="Luedin S.M."/>
            <person name="Pothier J.F."/>
            <person name="Danza F."/>
            <person name="Storelli N."/>
            <person name="Wittwer M."/>
            <person name="Tonolla M."/>
        </authorList>
    </citation>
    <scope>NUCLEOTIDE SEQUENCE [LARGE SCALE GENOMIC DNA]</scope>
    <source>
        <strain evidence="13 14">Cad16T</strain>
    </source>
</reference>
<evidence type="ECO:0000256" key="10">
    <source>
        <dbReference type="ARBA" id="ARBA00030775"/>
    </source>
</evidence>
<dbReference type="EMBL" id="CP020370">
    <property type="protein sequence ID" value="AUB84851.1"/>
    <property type="molecule type" value="Genomic_DNA"/>
</dbReference>
<dbReference type="Pfam" id="PF12019">
    <property type="entry name" value="GspH"/>
    <property type="match status" value="1"/>
</dbReference>
<comment type="subcellular location">
    <subcellularLocation>
        <location evidence="1">Cell inner membrane</location>
        <topology evidence="1">Single-pass membrane protein</topology>
    </subcellularLocation>
</comment>
<dbReference type="Proteomes" id="UP000232638">
    <property type="component" value="Chromosome"/>
</dbReference>
<dbReference type="InterPro" id="IPR022346">
    <property type="entry name" value="T2SS_GspH"/>
</dbReference>
<evidence type="ECO:0000313" key="14">
    <source>
        <dbReference type="Proteomes" id="UP000232638"/>
    </source>
</evidence>
<dbReference type="Pfam" id="PF07963">
    <property type="entry name" value="N_methyl"/>
    <property type="match status" value="1"/>
</dbReference>
<keyword evidence="4" id="KW-0488">Methylation</keyword>
<organism evidence="13 14">
    <name type="scientific">Candidatus Thiodictyon syntrophicum</name>
    <dbReference type="NCBI Taxonomy" id="1166950"/>
    <lineage>
        <taxon>Bacteria</taxon>
        <taxon>Pseudomonadati</taxon>
        <taxon>Pseudomonadota</taxon>
        <taxon>Gammaproteobacteria</taxon>
        <taxon>Chromatiales</taxon>
        <taxon>Chromatiaceae</taxon>
        <taxon>Thiodictyon</taxon>
    </lineage>
</organism>
<dbReference type="PROSITE" id="PS00409">
    <property type="entry name" value="PROKAR_NTER_METHYL"/>
    <property type="match status" value="1"/>
</dbReference>
<dbReference type="OrthoDB" id="2313614at2"/>
<dbReference type="GO" id="GO:0015628">
    <property type="term" value="P:protein secretion by the type II secretion system"/>
    <property type="evidence" value="ECO:0007669"/>
    <property type="project" value="InterPro"/>
</dbReference>
<gene>
    <name evidence="13" type="ORF">THSYN_19525</name>
</gene>
<comment type="similarity">
    <text evidence="9">Belongs to the GSP H family.</text>
</comment>
<evidence type="ECO:0000259" key="12">
    <source>
        <dbReference type="Pfam" id="PF12019"/>
    </source>
</evidence>
<feature type="transmembrane region" description="Helical" evidence="11">
    <location>
        <begin position="12"/>
        <end position="35"/>
    </location>
</feature>
<dbReference type="AlphaFoldDB" id="A0A2K8UI88"/>
<dbReference type="GO" id="GO:0015627">
    <property type="term" value="C:type II protein secretion system complex"/>
    <property type="evidence" value="ECO:0007669"/>
    <property type="project" value="InterPro"/>
</dbReference>
<dbReference type="Gene3D" id="3.55.40.10">
    <property type="entry name" value="minor pseudopilin epsh domain"/>
    <property type="match status" value="1"/>
</dbReference>
<keyword evidence="6 11" id="KW-0812">Transmembrane</keyword>
<evidence type="ECO:0000256" key="1">
    <source>
        <dbReference type="ARBA" id="ARBA00004377"/>
    </source>
</evidence>
<evidence type="ECO:0000256" key="8">
    <source>
        <dbReference type="ARBA" id="ARBA00023136"/>
    </source>
</evidence>
<protein>
    <recommendedName>
        <fullName evidence="2">Type II secretion system protein H</fullName>
    </recommendedName>
    <alternativeName>
        <fullName evidence="10">General secretion pathway protein H</fullName>
    </alternativeName>
</protein>
<proteinExistence type="inferred from homology"/>
<evidence type="ECO:0000313" key="13">
    <source>
        <dbReference type="EMBL" id="AUB84851.1"/>
    </source>
</evidence>
<keyword evidence="3" id="KW-1003">Cell membrane</keyword>
<evidence type="ECO:0000256" key="7">
    <source>
        <dbReference type="ARBA" id="ARBA00022989"/>
    </source>
</evidence>
<evidence type="ECO:0000256" key="9">
    <source>
        <dbReference type="ARBA" id="ARBA00025772"/>
    </source>
</evidence>
<sequence length="173" mass="17929">MRAKRGVTLIELMITLAIMVIVLMFAAPPFGALMARNRMSTTVNNFVATLSLARSMAVMGTAPVSICSDDGNGACGGTGDWAKGALLFRDDDSNQILDGTEAVTKRLNASESTTIVANVAAVTFSQDGTATTTAAGANSTWVFCDPSGRVSPRLVAVQGGGSNYLYQHAACSL</sequence>
<keyword evidence="8 11" id="KW-0472">Membrane</keyword>
<accession>A0A2K8UI88</accession>
<keyword evidence="14" id="KW-1185">Reference proteome</keyword>
<evidence type="ECO:0000256" key="11">
    <source>
        <dbReference type="SAM" id="Phobius"/>
    </source>
</evidence>
<name>A0A2K8UI88_9GAMM</name>
<dbReference type="SUPFAM" id="SSF54523">
    <property type="entry name" value="Pili subunits"/>
    <property type="match status" value="1"/>
</dbReference>
<evidence type="ECO:0000256" key="6">
    <source>
        <dbReference type="ARBA" id="ARBA00022692"/>
    </source>
</evidence>